<dbReference type="AlphaFoldDB" id="A0A812E1S4"/>
<evidence type="ECO:0000313" key="2">
    <source>
        <dbReference type="EMBL" id="CAE1313595.1"/>
    </source>
</evidence>
<evidence type="ECO:0000256" key="1">
    <source>
        <dbReference type="SAM" id="MobiDB-lite"/>
    </source>
</evidence>
<feature type="region of interest" description="Disordered" evidence="1">
    <location>
        <begin position="179"/>
        <end position="229"/>
    </location>
</feature>
<reference evidence="2" key="1">
    <citation type="submission" date="2021-01" db="EMBL/GenBank/DDBJ databases">
        <authorList>
            <person name="Li R."/>
            <person name="Bekaert M."/>
        </authorList>
    </citation>
    <scope>NUCLEOTIDE SEQUENCE</scope>
    <source>
        <strain evidence="2">Farmed</strain>
    </source>
</reference>
<feature type="compositionally biased region" description="Basic and acidic residues" evidence="1">
    <location>
        <begin position="182"/>
        <end position="196"/>
    </location>
</feature>
<comment type="caution">
    <text evidence="2">The sequence shown here is derived from an EMBL/GenBank/DDBJ whole genome shotgun (WGS) entry which is preliminary data.</text>
</comment>
<proteinExistence type="predicted"/>
<keyword evidence="3" id="KW-1185">Reference proteome</keyword>
<feature type="compositionally biased region" description="Low complexity" evidence="1">
    <location>
        <begin position="197"/>
        <end position="210"/>
    </location>
</feature>
<gene>
    <name evidence="2" type="ORF">SPHA_64680</name>
</gene>
<sequence length="229" mass="26177">MRENTTEEERKWRQILEEKERFPLSDDDDDEEVVSDVQMLGAEFSGRLHESFTPVEEGHFVVTFPEWCQRSLNQLQKEIVDFKTRHRMDLELESEFRLQDSNLRWIESIAASNEDVHVFVVDWADKSIKEFAETGEIVGQCPLRDEGFLPWDICCLSKDNFVITAEKTARNAAKAAATSIRRSQESIAEKTARHAADAAATSAARASETSVQKRTRRQHDAISTSADEL</sequence>
<name>A0A812E1S4_ACAPH</name>
<evidence type="ECO:0000313" key="3">
    <source>
        <dbReference type="Proteomes" id="UP000597762"/>
    </source>
</evidence>
<dbReference type="Proteomes" id="UP000597762">
    <property type="component" value="Unassembled WGS sequence"/>
</dbReference>
<protein>
    <submittedName>
        <fullName evidence="2">Uncharacterized protein</fullName>
    </submittedName>
</protein>
<accession>A0A812E1S4</accession>
<organism evidence="2 3">
    <name type="scientific">Acanthosepion pharaonis</name>
    <name type="common">Pharaoh cuttlefish</name>
    <name type="synonym">Sepia pharaonis</name>
    <dbReference type="NCBI Taxonomy" id="158019"/>
    <lineage>
        <taxon>Eukaryota</taxon>
        <taxon>Metazoa</taxon>
        <taxon>Spiralia</taxon>
        <taxon>Lophotrochozoa</taxon>
        <taxon>Mollusca</taxon>
        <taxon>Cephalopoda</taxon>
        <taxon>Coleoidea</taxon>
        <taxon>Decapodiformes</taxon>
        <taxon>Sepiida</taxon>
        <taxon>Sepiina</taxon>
        <taxon>Sepiidae</taxon>
        <taxon>Acanthosepion</taxon>
    </lineage>
</organism>
<dbReference type="EMBL" id="CAHIKZ030004659">
    <property type="protein sequence ID" value="CAE1313595.1"/>
    <property type="molecule type" value="Genomic_DNA"/>
</dbReference>